<name>G0QSL0_ICHMU</name>
<reference evidence="6 7" key="1">
    <citation type="submission" date="2011-07" db="EMBL/GenBank/DDBJ databases">
        <authorList>
            <person name="Coyne R."/>
            <person name="Brami D."/>
            <person name="Johnson J."/>
            <person name="Hostetler J."/>
            <person name="Hannick L."/>
            <person name="Clark T."/>
            <person name="Cassidy-Hanley D."/>
            <person name="Inman J."/>
        </authorList>
    </citation>
    <scope>NUCLEOTIDE SEQUENCE [LARGE SCALE GENOMIC DNA]</scope>
    <source>
        <strain evidence="6 7">G5</strain>
    </source>
</reference>
<dbReference type="Pfam" id="PF01134">
    <property type="entry name" value="GIDA"/>
    <property type="match status" value="1"/>
</dbReference>
<dbReference type="GO" id="GO:0047151">
    <property type="term" value="F:tRNA (uracil(54)-C5)-methyltransferase activity, 5,10-methylenetetrahydrofolate-dependent"/>
    <property type="evidence" value="ECO:0007669"/>
    <property type="project" value="UniProtKB-EC"/>
</dbReference>
<evidence type="ECO:0000313" key="6">
    <source>
        <dbReference type="EMBL" id="EGR31790.1"/>
    </source>
</evidence>
<keyword evidence="3" id="KW-0285">Flavoprotein</keyword>
<dbReference type="PROSITE" id="PS01281">
    <property type="entry name" value="GIDA_2"/>
    <property type="match status" value="1"/>
</dbReference>
<dbReference type="PROSITE" id="PS01280">
    <property type="entry name" value="GIDA_1"/>
    <property type="match status" value="1"/>
</dbReference>
<evidence type="ECO:0000313" key="7">
    <source>
        <dbReference type="Proteomes" id="UP000008983"/>
    </source>
</evidence>
<dbReference type="GeneID" id="14907941"/>
<keyword evidence="6" id="KW-0808">Transferase</keyword>
<comment type="similarity">
    <text evidence="2">Belongs to the MnmG family.</text>
</comment>
<evidence type="ECO:0000256" key="3">
    <source>
        <dbReference type="ARBA" id="ARBA00022630"/>
    </source>
</evidence>
<proteinExistence type="inferred from homology"/>
<dbReference type="InterPro" id="IPR047001">
    <property type="entry name" value="MnmG_C_subdom"/>
</dbReference>
<evidence type="ECO:0000256" key="2">
    <source>
        <dbReference type="ARBA" id="ARBA00007653"/>
    </source>
</evidence>
<dbReference type="PANTHER" id="PTHR11806:SF0">
    <property type="entry name" value="PROTEIN MTO1 HOMOLOG, MITOCHONDRIAL"/>
    <property type="match status" value="1"/>
</dbReference>
<dbReference type="SUPFAM" id="SSF51905">
    <property type="entry name" value="FAD/NAD(P)-binding domain"/>
    <property type="match status" value="1"/>
</dbReference>
<dbReference type="InParanoid" id="G0QSL0"/>
<comment type="cofactor">
    <cofactor evidence="1">
        <name>FAD</name>
        <dbReference type="ChEBI" id="CHEBI:57692"/>
    </cofactor>
</comment>
<dbReference type="GO" id="GO:0002098">
    <property type="term" value="P:tRNA wobble uridine modification"/>
    <property type="evidence" value="ECO:0007669"/>
    <property type="project" value="InterPro"/>
</dbReference>
<dbReference type="FunCoup" id="G0QSL0">
    <property type="interactions" value="290"/>
</dbReference>
<organism evidence="6 7">
    <name type="scientific">Ichthyophthirius multifiliis</name>
    <name type="common">White spot disease agent</name>
    <name type="synonym">Ich</name>
    <dbReference type="NCBI Taxonomy" id="5932"/>
    <lineage>
        <taxon>Eukaryota</taxon>
        <taxon>Sar</taxon>
        <taxon>Alveolata</taxon>
        <taxon>Ciliophora</taxon>
        <taxon>Intramacronucleata</taxon>
        <taxon>Oligohymenophorea</taxon>
        <taxon>Hymenostomatida</taxon>
        <taxon>Ophryoglenina</taxon>
        <taxon>Ichthyophthirius</taxon>
    </lineage>
</organism>
<dbReference type="InterPro" id="IPR002218">
    <property type="entry name" value="MnmG-rel"/>
</dbReference>
<dbReference type="STRING" id="857967.G0QSL0"/>
<dbReference type="EC" id="2.1.1.74" evidence="6"/>
<evidence type="ECO:0000256" key="4">
    <source>
        <dbReference type="ARBA" id="ARBA00022827"/>
    </source>
</evidence>
<dbReference type="GO" id="GO:0030488">
    <property type="term" value="P:tRNA methylation"/>
    <property type="evidence" value="ECO:0007669"/>
    <property type="project" value="TreeGrafter"/>
</dbReference>
<dbReference type="eggNOG" id="KOG2311">
    <property type="taxonomic scope" value="Eukaryota"/>
</dbReference>
<dbReference type="OMA" id="IAMMSCN"/>
<keyword evidence="6" id="KW-0489">Methyltransferase</keyword>
<dbReference type="EMBL" id="GL983816">
    <property type="protein sequence ID" value="EGR31790.1"/>
    <property type="molecule type" value="Genomic_DNA"/>
</dbReference>
<protein>
    <submittedName>
        <fullName evidence="6">tRNA uridine 5-carboxymethylaminomethyl modification enzyme mnmg, putative</fullName>
        <ecNumber evidence="6">2.1.1.74</ecNumber>
    </submittedName>
</protein>
<dbReference type="FunFam" id="3.50.50.60:FF:000002">
    <property type="entry name" value="tRNA uridine 5-carboxymethylaminomethyl modification enzyme MnmG"/>
    <property type="match status" value="1"/>
</dbReference>
<keyword evidence="4" id="KW-0274">FAD</keyword>
<dbReference type="NCBIfam" id="TIGR00136">
    <property type="entry name" value="mnmG_gidA"/>
    <property type="match status" value="1"/>
</dbReference>
<dbReference type="InterPro" id="IPR036188">
    <property type="entry name" value="FAD/NAD-bd_sf"/>
</dbReference>
<dbReference type="Gene3D" id="1.10.150.570">
    <property type="entry name" value="GidA associated domain, C-terminal subdomain"/>
    <property type="match status" value="1"/>
</dbReference>
<dbReference type="SMART" id="SM01228">
    <property type="entry name" value="GIDA_assoc_3"/>
    <property type="match status" value="1"/>
</dbReference>
<dbReference type="RefSeq" id="XP_004035276.1">
    <property type="nucleotide sequence ID" value="XM_004035228.1"/>
</dbReference>
<dbReference type="InterPro" id="IPR044920">
    <property type="entry name" value="MnmG_C_subdom_sf"/>
</dbReference>
<feature type="domain" description="tRNA uridine 5-carboxymethylaminomethyl modification enzyme C-terminal subdomain" evidence="5">
    <location>
        <begin position="585"/>
        <end position="657"/>
    </location>
</feature>
<dbReference type="InterPro" id="IPR040131">
    <property type="entry name" value="MnmG_N"/>
</dbReference>
<keyword evidence="7" id="KW-1185">Reference proteome</keyword>
<evidence type="ECO:0000259" key="5">
    <source>
        <dbReference type="SMART" id="SM01228"/>
    </source>
</evidence>
<sequence length="666" mass="76071">MNMQIKNIFKNYLEKSQKAQYYNFSHKKKYDVIVIGGGHAGCEAAYGKSNKKSNNKYNNKASARTGSETLLITQKIQTIGEMSCNPSMGGIGKGTLIREIDALGGLMGKIADLSSTQFKVLNATKGAAVQGPRALIQRDEYKKNIQNHLQSQKNLQIIEKSCEELLIDKQNTIQGIKTGENNEILSQKVILTTGTFLGAICHIGPKKYPAGRHLRNSQEIEQPSNNLSQVLKNYNFEINRYKTSTPPRLNAKTIDFTNLNAIQGDQQISPFNYVHEFWGYKPILKQLESYLVHTNEQTHQKIIKNQHLQPVFEAEEGKGLGPRYCPSLEKKVERFFDKKRHQIWLEKEDYENKIVYPNGFNISLPADVQQDILNSIKGLEKCEILNPGYAVEYDFVNPQELKKTLETKKINGLYLAGQINGTTGYEEAACQGIIAGINAGRSIQGEKSFILERSEAFIGVLIDDLITLGISEPYRMFTSRSEFRLFLRAENSDFRLSEKALEIGILDKEQKYVYEQKKKKKNLGMRMLKSIKEKVKYWGIQTEKNDILSAEECVSKYQMKIQDLEEILGKQIVDKEVKQHIETELKYSTYLEKQNQEIQKFLCNQSNLDISGLNLQLISKNCTKEEVELLIKHKPQTIYNAIRIKGIRSATIMQIIYQVKQNQLCF</sequence>
<dbReference type="InterPro" id="IPR004416">
    <property type="entry name" value="MnmG"/>
</dbReference>
<dbReference type="InterPro" id="IPR020595">
    <property type="entry name" value="MnmG-rel_CS"/>
</dbReference>
<dbReference type="Gene3D" id="3.50.50.60">
    <property type="entry name" value="FAD/NAD(P)-binding domain"/>
    <property type="match status" value="2"/>
</dbReference>
<dbReference type="AlphaFoldDB" id="G0QSL0"/>
<dbReference type="InterPro" id="IPR049312">
    <property type="entry name" value="GIDA_C_N"/>
</dbReference>
<accession>G0QSL0</accession>
<gene>
    <name evidence="6" type="ORF">IMG5_101990</name>
</gene>
<dbReference type="Pfam" id="PF21680">
    <property type="entry name" value="GIDA_C_1st"/>
    <property type="match status" value="1"/>
</dbReference>
<dbReference type="OrthoDB" id="3329at2759"/>
<dbReference type="GO" id="GO:0005737">
    <property type="term" value="C:cytoplasm"/>
    <property type="evidence" value="ECO:0007669"/>
    <property type="project" value="UniProtKB-ARBA"/>
</dbReference>
<dbReference type="Proteomes" id="UP000008983">
    <property type="component" value="Unassembled WGS sequence"/>
</dbReference>
<dbReference type="PANTHER" id="PTHR11806">
    <property type="entry name" value="GLUCOSE INHIBITED DIVISION PROTEIN A"/>
    <property type="match status" value="1"/>
</dbReference>
<evidence type="ECO:0000256" key="1">
    <source>
        <dbReference type="ARBA" id="ARBA00001974"/>
    </source>
</evidence>
<dbReference type="GO" id="GO:0050660">
    <property type="term" value="F:flavin adenine dinucleotide binding"/>
    <property type="evidence" value="ECO:0007669"/>
    <property type="project" value="InterPro"/>
</dbReference>